<dbReference type="PROSITE" id="PS00137">
    <property type="entry name" value="SUBTILASE_HIS"/>
    <property type="match status" value="1"/>
</dbReference>
<dbReference type="InterPro" id="IPR023828">
    <property type="entry name" value="Peptidase_S8_Ser-AS"/>
</dbReference>
<dbReference type="GO" id="GO:0004252">
    <property type="term" value="F:serine-type endopeptidase activity"/>
    <property type="evidence" value="ECO:0007669"/>
    <property type="project" value="UniProtKB-UniRule"/>
</dbReference>
<evidence type="ECO:0000256" key="5">
    <source>
        <dbReference type="PIRSR" id="PIRSR615500-1"/>
    </source>
</evidence>
<evidence type="ECO:0000259" key="10">
    <source>
        <dbReference type="Pfam" id="PF00082"/>
    </source>
</evidence>
<dbReference type="InterPro" id="IPR000209">
    <property type="entry name" value="Peptidase_S8/S53_dom"/>
</dbReference>
<dbReference type="GO" id="GO:0006508">
    <property type="term" value="P:proteolysis"/>
    <property type="evidence" value="ECO:0007669"/>
    <property type="project" value="UniProtKB-KW"/>
</dbReference>
<feature type="compositionally biased region" description="Polar residues" evidence="8">
    <location>
        <begin position="345"/>
        <end position="363"/>
    </location>
</feature>
<feature type="active site" description="Charge relay system" evidence="5 6">
    <location>
        <position position="208"/>
    </location>
</feature>
<feature type="region of interest" description="Disordered" evidence="8">
    <location>
        <begin position="319"/>
        <end position="375"/>
    </location>
</feature>
<dbReference type="PANTHER" id="PTHR43806">
    <property type="entry name" value="PEPTIDASE S8"/>
    <property type="match status" value="1"/>
</dbReference>
<keyword evidence="2 6" id="KW-0645">Protease</keyword>
<evidence type="ECO:0000313" key="12">
    <source>
        <dbReference type="Proteomes" id="UP000318578"/>
    </source>
</evidence>
<dbReference type="PRINTS" id="PR00723">
    <property type="entry name" value="SUBTILISIN"/>
</dbReference>
<organism evidence="11 12">
    <name type="scientific">Amycolatopsis acidiphila</name>
    <dbReference type="NCBI Taxonomy" id="715473"/>
    <lineage>
        <taxon>Bacteria</taxon>
        <taxon>Bacillati</taxon>
        <taxon>Actinomycetota</taxon>
        <taxon>Actinomycetes</taxon>
        <taxon>Pseudonocardiales</taxon>
        <taxon>Pseudonocardiaceae</taxon>
        <taxon>Amycolatopsis</taxon>
    </lineage>
</organism>
<dbReference type="InterPro" id="IPR036852">
    <property type="entry name" value="Peptidase_S8/S53_dom_sf"/>
</dbReference>
<comment type="similarity">
    <text evidence="1 6 7">Belongs to the peptidase S8 family.</text>
</comment>
<dbReference type="Proteomes" id="UP000318578">
    <property type="component" value="Unassembled WGS sequence"/>
</dbReference>
<feature type="active site" description="Charge relay system" evidence="5 6">
    <location>
        <position position="155"/>
    </location>
</feature>
<dbReference type="Gene3D" id="3.40.50.200">
    <property type="entry name" value="Peptidase S8/S53 domain"/>
    <property type="match status" value="1"/>
</dbReference>
<name>A0A558AJX6_9PSEU</name>
<proteinExistence type="inferred from homology"/>
<feature type="signal peptide" evidence="9">
    <location>
        <begin position="1"/>
        <end position="31"/>
    </location>
</feature>
<feature type="domain" description="Peptidase S8/S53" evidence="10">
    <location>
        <begin position="146"/>
        <end position="457"/>
    </location>
</feature>
<dbReference type="PROSITE" id="PS51892">
    <property type="entry name" value="SUBTILASE"/>
    <property type="match status" value="1"/>
</dbReference>
<dbReference type="InterPro" id="IPR022398">
    <property type="entry name" value="Peptidase_S8_His-AS"/>
</dbReference>
<protein>
    <submittedName>
        <fullName evidence="11">S8 family peptidase</fullName>
    </submittedName>
</protein>
<evidence type="ECO:0000256" key="8">
    <source>
        <dbReference type="SAM" id="MobiDB-lite"/>
    </source>
</evidence>
<dbReference type="RefSeq" id="WP_144635023.1">
    <property type="nucleotide sequence ID" value="NZ_BNAX01000009.1"/>
</dbReference>
<comment type="caution">
    <text evidence="11">The sequence shown here is derived from an EMBL/GenBank/DDBJ whole genome shotgun (WGS) entry which is preliminary data.</text>
</comment>
<dbReference type="InterPro" id="IPR023827">
    <property type="entry name" value="Peptidase_S8_Asp-AS"/>
</dbReference>
<dbReference type="Pfam" id="PF00082">
    <property type="entry name" value="Peptidase_S8"/>
    <property type="match status" value="1"/>
</dbReference>
<dbReference type="PROSITE" id="PS00138">
    <property type="entry name" value="SUBTILASE_SER"/>
    <property type="match status" value="1"/>
</dbReference>
<keyword evidence="3 6" id="KW-0378">Hydrolase</keyword>
<dbReference type="PROSITE" id="PS00136">
    <property type="entry name" value="SUBTILASE_ASP"/>
    <property type="match status" value="1"/>
</dbReference>
<feature type="chain" id="PRO_5039478207" evidence="9">
    <location>
        <begin position="32"/>
        <end position="492"/>
    </location>
</feature>
<keyword evidence="9" id="KW-0732">Signal</keyword>
<evidence type="ECO:0000256" key="7">
    <source>
        <dbReference type="RuleBase" id="RU003355"/>
    </source>
</evidence>
<gene>
    <name evidence="11" type="ORF">FNH06_06290</name>
</gene>
<dbReference type="PANTHER" id="PTHR43806:SF11">
    <property type="entry name" value="CEREVISIN-RELATED"/>
    <property type="match status" value="1"/>
</dbReference>
<dbReference type="SUPFAM" id="SSF52743">
    <property type="entry name" value="Subtilisin-like"/>
    <property type="match status" value="1"/>
</dbReference>
<evidence type="ECO:0000313" key="11">
    <source>
        <dbReference type="EMBL" id="TVT24575.1"/>
    </source>
</evidence>
<dbReference type="AlphaFoldDB" id="A0A558AJX6"/>
<evidence type="ECO:0000256" key="3">
    <source>
        <dbReference type="ARBA" id="ARBA00022801"/>
    </source>
</evidence>
<sequence length="492" mass="49067">MHWSAPRRKRSSAIAAAVLVLPMITLTPAAAAQAAPAPVSATLGSLLSTVADSAQLTTLVHATDVGTAERAVKQAGLTEITRFAKIGVVAAKGSPAQVGAARRIAGVTYVENNDPLVTYGSTGTTATRSAEARTTLTGANGTALDGSGVSVAIIDTGVDPTHPAFQSDGRTRVVRNLKSLCADGSTDTSCVVDVPTSLDTDTTSLGGHGTHVTGIAAGNALTLPDGTKVGGSAPGSKIVAISTGLAILVLGTDAALNWVLENHNAPCGAGVPASTCPPIKVINNSYGPSGGGSFDPGSATVQLQRALAAEGVVTVWANGNDGGDGSANLSNPPGQDPTPGVLSVASYNDQGTGTRDGTVSDFSSRGLATDPSSWPDVSAPGENILSSCRPYLVICAQGLQPENGPGALDLGTYNVISGTSMATPQITGIVAQLFQADPAATPGDIENAIKSTAYEYSNGAPYQTVGPYTSSYDKGTGLVDTVAAARSLGATG</sequence>
<keyword evidence="12" id="KW-1185">Reference proteome</keyword>
<reference evidence="11 12" key="1">
    <citation type="submission" date="2019-07" db="EMBL/GenBank/DDBJ databases">
        <title>New species of Amycolatopsis and Streptomyces.</title>
        <authorList>
            <person name="Duangmal K."/>
            <person name="Teo W.F.A."/>
            <person name="Lipun K."/>
        </authorList>
    </citation>
    <scope>NUCLEOTIDE SEQUENCE [LARGE SCALE GENOMIC DNA]</scope>
    <source>
        <strain evidence="11 12">JCM 30562</strain>
    </source>
</reference>
<feature type="active site" description="Charge relay system" evidence="5 6">
    <location>
        <position position="420"/>
    </location>
</feature>
<dbReference type="InterPro" id="IPR050131">
    <property type="entry name" value="Peptidase_S8_subtilisin-like"/>
</dbReference>
<dbReference type="EMBL" id="VJZA01000006">
    <property type="protein sequence ID" value="TVT24575.1"/>
    <property type="molecule type" value="Genomic_DNA"/>
</dbReference>
<evidence type="ECO:0000256" key="4">
    <source>
        <dbReference type="ARBA" id="ARBA00022825"/>
    </source>
</evidence>
<accession>A0A558AJX6</accession>
<evidence type="ECO:0000256" key="6">
    <source>
        <dbReference type="PROSITE-ProRule" id="PRU01240"/>
    </source>
</evidence>
<evidence type="ECO:0000256" key="2">
    <source>
        <dbReference type="ARBA" id="ARBA00022670"/>
    </source>
</evidence>
<keyword evidence="4 6" id="KW-0720">Serine protease</keyword>
<dbReference type="OrthoDB" id="614750at2"/>
<evidence type="ECO:0000256" key="1">
    <source>
        <dbReference type="ARBA" id="ARBA00011073"/>
    </source>
</evidence>
<dbReference type="InterPro" id="IPR015500">
    <property type="entry name" value="Peptidase_S8_subtilisin-rel"/>
</dbReference>
<evidence type="ECO:0000256" key="9">
    <source>
        <dbReference type="SAM" id="SignalP"/>
    </source>
</evidence>